<dbReference type="SUPFAM" id="SSF101386">
    <property type="entry name" value="all-alpha NTP pyrophosphatases"/>
    <property type="match status" value="2"/>
</dbReference>
<dbReference type="GO" id="GO:0046052">
    <property type="term" value="P:UTP catabolic process"/>
    <property type="evidence" value="ECO:0007669"/>
    <property type="project" value="TreeGrafter"/>
</dbReference>
<dbReference type="PANTHER" id="PTHR30522:SF0">
    <property type="entry name" value="NUCLEOSIDE TRIPHOSPHATE PYROPHOSPHOHYDROLASE"/>
    <property type="match status" value="1"/>
</dbReference>
<dbReference type="InterPro" id="IPR048015">
    <property type="entry name" value="NTP-PPase_MazG-like_N"/>
</dbReference>
<evidence type="ECO:0000313" key="2">
    <source>
        <dbReference type="EMBL" id="HIZ39011.1"/>
    </source>
</evidence>
<accession>A0A9D2EKW1</accession>
<dbReference type="CDD" id="cd11528">
    <property type="entry name" value="NTP-PPase_MazG_Nterm"/>
    <property type="match status" value="1"/>
</dbReference>
<dbReference type="Gene3D" id="1.10.287.1080">
    <property type="entry name" value="MazG-like"/>
    <property type="match status" value="2"/>
</dbReference>
<feature type="domain" description="NTP pyrophosphohydrolase MazG-like" evidence="1">
    <location>
        <begin position="29"/>
        <end position="106"/>
    </location>
</feature>
<evidence type="ECO:0000313" key="3">
    <source>
        <dbReference type="Proteomes" id="UP000824049"/>
    </source>
</evidence>
<protein>
    <submittedName>
        <fullName evidence="2">Nucleoside triphosphate pyrophosphohydrolase</fullName>
        <ecNumber evidence="2">3.6.1.9</ecNumber>
    </submittedName>
</protein>
<dbReference type="NCBIfam" id="NF007113">
    <property type="entry name" value="PRK09562.1"/>
    <property type="match status" value="1"/>
</dbReference>
<dbReference type="Pfam" id="PF03819">
    <property type="entry name" value="MazG"/>
    <property type="match status" value="1"/>
</dbReference>
<organism evidence="2 3">
    <name type="scientific">Candidatus Anaerobutyricum stercoris</name>
    <dbReference type="NCBI Taxonomy" id="2838457"/>
    <lineage>
        <taxon>Bacteria</taxon>
        <taxon>Bacillati</taxon>
        <taxon>Bacillota</taxon>
        <taxon>Clostridia</taxon>
        <taxon>Lachnospirales</taxon>
        <taxon>Lachnospiraceae</taxon>
        <taxon>Anaerobutyricum</taxon>
    </lineage>
</organism>
<evidence type="ECO:0000259" key="1">
    <source>
        <dbReference type="Pfam" id="PF03819"/>
    </source>
</evidence>
<dbReference type="EC" id="3.6.1.9" evidence="2"/>
<dbReference type="AlphaFoldDB" id="A0A9D2EKW1"/>
<dbReference type="InterPro" id="IPR011551">
    <property type="entry name" value="NTP_PyrPHydrolase_MazG"/>
</dbReference>
<dbReference type="PANTHER" id="PTHR30522">
    <property type="entry name" value="NUCLEOSIDE TRIPHOSPHATE PYROPHOSPHOHYDROLASE"/>
    <property type="match status" value="1"/>
</dbReference>
<dbReference type="GO" id="GO:0006950">
    <property type="term" value="P:response to stress"/>
    <property type="evidence" value="ECO:0007669"/>
    <property type="project" value="UniProtKB-ARBA"/>
</dbReference>
<name>A0A9D2EKW1_9FIRM</name>
<dbReference type="GO" id="GO:0046047">
    <property type="term" value="P:TTP catabolic process"/>
    <property type="evidence" value="ECO:0007669"/>
    <property type="project" value="TreeGrafter"/>
</dbReference>
<dbReference type="InterPro" id="IPR004518">
    <property type="entry name" value="MazG-like_dom"/>
</dbReference>
<dbReference type="GO" id="GO:0047429">
    <property type="term" value="F:nucleoside triphosphate diphosphatase activity"/>
    <property type="evidence" value="ECO:0007669"/>
    <property type="project" value="UniProtKB-EC"/>
</dbReference>
<dbReference type="GO" id="GO:0046081">
    <property type="term" value="P:dUTP catabolic process"/>
    <property type="evidence" value="ECO:0007669"/>
    <property type="project" value="TreeGrafter"/>
</dbReference>
<dbReference type="GO" id="GO:0046076">
    <property type="term" value="P:dTTP catabolic process"/>
    <property type="evidence" value="ECO:0007669"/>
    <property type="project" value="TreeGrafter"/>
</dbReference>
<comment type="caution">
    <text evidence="2">The sequence shown here is derived from an EMBL/GenBank/DDBJ whole genome shotgun (WGS) entry which is preliminary data.</text>
</comment>
<dbReference type="FunFam" id="1.10.287.1080:FF:000001">
    <property type="entry name" value="Nucleoside triphosphate pyrophosphohydrolase"/>
    <property type="match status" value="1"/>
</dbReference>
<dbReference type="Proteomes" id="UP000824049">
    <property type="component" value="Unassembled WGS sequence"/>
</dbReference>
<gene>
    <name evidence="2" type="primary">mazG</name>
    <name evidence="2" type="ORF">H9968_03660</name>
</gene>
<dbReference type="EMBL" id="DXBR01000038">
    <property type="protein sequence ID" value="HIZ39011.1"/>
    <property type="molecule type" value="Genomic_DNA"/>
</dbReference>
<dbReference type="NCBIfam" id="TIGR00444">
    <property type="entry name" value="mazG"/>
    <property type="match status" value="1"/>
</dbReference>
<dbReference type="GO" id="GO:0046061">
    <property type="term" value="P:dATP catabolic process"/>
    <property type="evidence" value="ECO:0007669"/>
    <property type="project" value="TreeGrafter"/>
</dbReference>
<sequence>MDRQFTFEELHAVVAALRSENGCPWDRAQTHESMKGNTIEEAYEVNQAVGDLTATGNPDNLCEELGDLLLQVMLHSQIAEEYGEFTLEDVIDGITRKMIRRHPHVFGGETYENDEERRAAWEAIKAQEHQDNGQTPRSELENVPAAFPALIRSQKVLKKANKSGLVSFREEDIFKEILESVVKLQQAAASPENKDQLTAKMGEILFAVSKLAALYNIHSEMALTSETEKFIDSNKH</sequence>
<dbReference type="GO" id="GO:0006203">
    <property type="term" value="P:dGTP catabolic process"/>
    <property type="evidence" value="ECO:0007669"/>
    <property type="project" value="TreeGrafter"/>
</dbReference>
<proteinExistence type="predicted"/>
<keyword evidence="2" id="KW-0378">Hydrolase</keyword>
<reference evidence="2" key="1">
    <citation type="journal article" date="2021" name="PeerJ">
        <title>Extensive microbial diversity within the chicken gut microbiome revealed by metagenomics and culture.</title>
        <authorList>
            <person name="Gilroy R."/>
            <person name="Ravi A."/>
            <person name="Getino M."/>
            <person name="Pursley I."/>
            <person name="Horton D.L."/>
            <person name="Alikhan N.F."/>
            <person name="Baker D."/>
            <person name="Gharbi K."/>
            <person name="Hall N."/>
            <person name="Watson M."/>
            <person name="Adriaenssens E.M."/>
            <person name="Foster-Nyarko E."/>
            <person name="Jarju S."/>
            <person name="Secka A."/>
            <person name="Antonio M."/>
            <person name="Oren A."/>
            <person name="Chaudhuri R.R."/>
            <person name="La Ragione R."/>
            <person name="Hildebrand F."/>
            <person name="Pallen M.J."/>
        </authorList>
    </citation>
    <scope>NUCLEOTIDE SEQUENCE</scope>
    <source>
        <strain evidence="2">CHK179-28034</strain>
    </source>
</reference>
<reference evidence="2" key="2">
    <citation type="submission" date="2021-04" db="EMBL/GenBank/DDBJ databases">
        <authorList>
            <person name="Gilroy R."/>
        </authorList>
    </citation>
    <scope>NUCLEOTIDE SEQUENCE</scope>
    <source>
        <strain evidence="2">CHK179-28034</strain>
    </source>
</reference>